<dbReference type="RefSeq" id="WP_009481793.1">
    <property type="nucleotide sequence ID" value="NZ_BAFE01000028.1"/>
</dbReference>
<proteinExistence type="predicted"/>
<evidence type="ECO:0000313" key="2">
    <source>
        <dbReference type="Proteomes" id="UP000004367"/>
    </source>
</evidence>
<protein>
    <submittedName>
        <fullName evidence="1">Uncharacterized protein</fullName>
    </submittedName>
</protein>
<sequence>MFETAAQAEAREDALRAVADHLPEWRYQAPDEDVRRGHLCGPSGMTILMRPLDGTRWQLTGDLPGTGYHGPRASIQQTWARPPATLAADLTRRLLPDYAEVYDRETARLDAERAEDTQRAADLEAVGAILPMQITDGARFRPNDRPDLRGRWRGPVLPDGFSASLEVRGTIGGRWDLDLHGLTTAQMHAVAQALAATLDAEARPVPAVA</sequence>
<reference evidence="1 2" key="1">
    <citation type="submission" date="2012-02" db="EMBL/GenBank/DDBJ databases">
        <title>Whole genome shotgun sequence of Mobilicoccus pelagius NBRC 104925.</title>
        <authorList>
            <person name="Yoshida Y."/>
            <person name="Hosoyama A."/>
            <person name="Tsuchikane K."/>
            <person name="Katsumata H."/>
            <person name="Yamazaki S."/>
            <person name="Fujita N."/>
        </authorList>
    </citation>
    <scope>NUCLEOTIDE SEQUENCE [LARGE SCALE GENOMIC DNA]</scope>
    <source>
        <strain evidence="1 2">NBRC 104925</strain>
    </source>
</reference>
<organism evidence="1 2">
    <name type="scientific">Mobilicoccus pelagius NBRC 104925</name>
    <dbReference type="NCBI Taxonomy" id="1089455"/>
    <lineage>
        <taxon>Bacteria</taxon>
        <taxon>Bacillati</taxon>
        <taxon>Actinomycetota</taxon>
        <taxon>Actinomycetes</taxon>
        <taxon>Micrococcales</taxon>
        <taxon>Dermatophilaceae</taxon>
        <taxon>Mobilicoccus</taxon>
    </lineage>
</organism>
<gene>
    <name evidence="1" type="ORF">MOPEL_030_00050</name>
</gene>
<comment type="caution">
    <text evidence="1">The sequence shown here is derived from an EMBL/GenBank/DDBJ whole genome shotgun (WGS) entry which is preliminary data.</text>
</comment>
<name>H5UQ87_9MICO</name>
<dbReference type="OrthoDB" id="9804020at2"/>
<dbReference type="EMBL" id="BAFE01000028">
    <property type="protein sequence ID" value="GAB47895.1"/>
    <property type="molecule type" value="Genomic_DNA"/>
</dbReference>
<dbReference type="AlphaFoldDB" id="H5UQ87"/>
<evidence type="ECO:0000313" key="1">
    <source>
        <dbReference type="EMBL" id="GAB47895.1"/>
    </source>
</evidence>
<accession>H5UQ87</accession>
<keyword evidence="2" id="KW-1185">Reference proteome</keyword>
<dbReference type="Proteomes" id="UP000004367">
    <property type="component" value="Unassembled WGS sequence"/>
</dbReference>